<dbReference type="PANTHER" id="PTHR42940">
    <property type="entry name" value="ALCOHOL DEHYDROGENASE 1-RELATED"/>
    <property type="match status" value="1"/>
</dbReference>
<dbReference type="PROSITE" id="PS00059">
    <property type="entry name" value="ADH_ZINC"/>
    <property type="match status" value="1"/>
</dbReference>
<dbReference type="PANTHER" id="PTHR42940:SF5">
    <property type="entry name" value="ALCOHOL DEHYDROGENASE 2"/>
    <property type="match status" value="1"/>
</dbReference>
<evidence type="ECO:0000256" key="1">
    <source>
        <dbReference type="ARBA" id="ARBA00001947"/>
    </source>
</evidence>
<evidence type="ECO:0000256" key="6">
    <source>
        <dbReference type="ARBA" id="ARBA00023027"/>
    </source>
</evidence>
<dbReference type="SUPFAM" id="SSF51735">
    <property type="entry name" value="NAD(P)-binding Rossmann-fold domains"/>
    <property type="match status" value="1"/>
</dbReference>
<dbReference type="AlphaFoldDB" id="A0A3A2ZV64"/>
<accession>A0A3A2ZV64</accession>
<evidence type="ECO:0000256" key="5">
    <source>
        <dbReference type="ARBA" id="ARBA00023002"/>
    </source>
</evidence>
<keyword evidence="6" id="KW-0520">NAD</keyword>
<evidence type="ECO:0000259" key="8">
    <source>
        <dbReference type="SMART" id="SM00829"/>
    </source>
</evidence>
<dbReference type="GO" id="GO:0008270">
    <property type="term" value="F:zinc ion binding"/>
    <property type="evidence" value="ECO:0007669"/>
    <property type="project" value="InterPro"/>
</dbReference>
<keyword evidence="5" id="KW-0560">Oxidoreductase</keyword>
<dbReference type="InterPro" id="IPR002328">
    <property type="entry name" value="ADH_Zn_CS"/>
</dbReference>
<evidence type="ECO:0000256" key="4">
    <source>
        <dbReference type="ARBA" id="ARBA00022833"/>
    </source>
</evidence>
<dbReference type="EMBL" id="MVGC01000010">
    <property type="protein sequence ID" value="RJE27048.1"/>
    <property type="molecule type" value="Genomic_DNA"/>
</dbReference>
<comment type="cofactor">
    <cofactor evidence="1 7">
        <name>Zn(2+)</name>
        <dbReference type="ChEBI" id="CHEBI:29105"/>
    </cofactor>
</comment>
<comment type="caution">
    <text evidence="9">The sequence shown here is derived from an EMBL/GenBank/DDBJ whole genome shotgun (WGS) entry which is preliminary data.</text>
</comment>
<evidence type="ECO:0000256" key="3">
    <source>
        <dbReference type="ARBA" id="ARBA00022723"/>
    </source>
</evidence>
<comment type="similarity">
    <text evidence="2 7">Belongs to the zinc-containing alcohol dehydrogenase family.</text>
</comment>
<name>A0A3A2ZV64_9EURO</name>
<dbReference type="OrthoDB" id="1879366at2759"/>
<dbReference type="SMART" id="SM00829">
    <property type="entry name" value="PKS_ER"/>
    <property type="match status" value="1"/>
</dbReference>
<proteinExistence type="inferred from homology"/>
<dbReference type="InterPro" id="IPR036291">
    <property type="entry name" value="NAD(P)-bd_dom_sf"/>
</dbReference>
<dbReference type="FunFam" id="3.40.50.720:FF:000039">
    <property type="entry name" value="Alcohol dehydrogenase AdhP"/>
    <property type="match status" value="1"/>
</dbReference>
<evidence type="ECO:0000256" key="2">
    <source>
        <dbReference type="ARBA" id="ARBA00008072"/>
    </source>
</evidence>
<protein>
    <submittedName>
        <fullName evidence="9">Alcohol dehydrogenase</fullName>
    </submittedName>
</protein>
<evidence type="ECO:0000313" key="9">
    <source>
        <dbReference type="EMBL" id="RJE27048.1"/>
    </source>
</evidence>
<dbReference type="GO" id="GO:0005737">
    <property type="term" value="C:cytoplasm"/>
    <property type="evidence" value="ECO:0007669"/>
    <property type="project" value="TreeGrafter"/>
</dbReference>
<dbReference type="STRING" id="2070753.A0A3A2ZV64"/>
<dbReference type="Proteomes" id="UP000266188">
    <property type="component" value="Unassembled WGS sequence"/>
</dbReference>
<evidence type="ECO:0000313" key="10">
    <source>
        <dbReference type="Proteomes" id="UP000266188"/>
    </source>
</evidence>
<dbReference type="Gene3D" id="3.40.50.720">
    <property type="entry name" value="NAD(P)-binding Rossmann-like Domain"/>
    <property type="match status" value="1"/>
</dbReference>
<dbReference type="SUPFAM" id="SSF50129">
    <property type="entry name" value="GroES-like"/>
    <property type="match status" value="1"/>
</dbReference>
<sequence length="368" mass="38476">MASTNTQTPRQHKAAVYDNPGVVSTKIEMLDTPKPGLGQVLVNLTHSGVCHSDFGIMTNSWRALPFSTQPGQVGGHEGVGVVAELGPGCEDLDVKVGDRVGIKWVAGVCGTCLPCLSGSDGLCLKGKISGYYTPGTFQQYALAPADYVTRIPDNLSSIDAAPLLCAGVTVHASLKRSRARAGDFVVISGAGGGLGDLATQLGSRAMGFRIIGIDHGSKEKLVKENGAEAFVDLTKFPSNDNGAALAEHIKSLTNGHGAHAAVICTSANAAYAQAIPMLRFNGVLVCVGIPEGDLVPITTASPAPIIFKQIAIEGSAVGNRRDAIEVLDFAARGVLKAHIRLEKMDKLTSVFEEMHRGELKGRVVLDLS</sequence>
<dbReference type="Pfam" id="PF00107">
    <property type="entry name" value="ADH_zinc_N"/>
    <property type="match status" value="1"/>
</dbReference>
<dbReference type="InterPro" id="IPR011032">
    <property type="entry name" value="GroES-like_sf"/>
</dbReference>
<keyword evidence="4 7" id="KW-0862">Zinc</keyword>
<dbReference type="Gene3D" id="3.90.180.10">
    <property type="entry name" value="Medium-chain alcohol dehydrogenases, catalytic domain"/>
    <property type="match status" value="1"/>
</dbReference>
<keyword evidence="10" id="KW-1185">Reference proteome</keyword>
<feature type="domain" description="Enoyl reductase (ER)" evidence="8">
    <location>
        <begin position="21"/>
        <end position="365"/>
    </location>
</feature>
<dbReference type="InterPro" id="IPR013154">
    <property type="entry name" value="ADH-like_N"/>
</dbReference>
<evidence type="ECO:0000256" key="7">
    <source>
        <dbReference type="RuleBase" id="RU361277"/>
    </source>
</evidence>
<organism evidence="9 10">
    <name type="scientific">Aspergillus sclerotialis</name>
    <dbReference type="NCBI Taxonomy" id="2070753"/>
    <lineage>
        <taxon>Eukaryota</taxon>
        <taxon>Fungi</taxon>
        <taxon>Dikarya</taxon>
        <taxon>Ascomycota</taxon>
        <taxon>Pezizomycotina</taxon>
        <taxon>Eurotiomycetes</taxon>
        <taxon>Eurotiomycetidae</taxon>
        <taxon>Eurotiales</taxon>
        <taxon>Aspergillaceae</taxon>
        <taxon>Aspergillus</taxon>
        <taxon>Aspergillus subgen. Polypaecilum</taxon>
    </lineage>
</organism>
<dbReference type="GO" id="GO:0004022">
    <property type="term" value="F:alcohol dehydrogenase (NAD+) activity"/>
    <property type="evidence" value="ECO:0007669"/>
    <property type="project" value="TreeGrafter"/>
</dbReference>
<dbReference type="InterPro" id="IPR020843">
    <property type="entry name" value="ER"/>
</dbReference>
<reference evidence="10" key="1">
    <citation type="submission" date="2017-02" db="EMBL/GenBank/DDBJ databases">
        <authorList>
            <person name="Tafer H."/>
            <person name="Lopandic K."/>
        </authorList>
    </citation>
    <scope>NUCLEOTIDE SEQUENCE [LARGE SCALE GENOMIC DNA]</scope>
    <source>
        <strain evidence="10">CBS 366.77</strain>
    </source>
</reference>
<keyword evidence="3 7" id="KW-0479">Metal-binding</keyword>
<dbReference type="InterPro" id="IPR013149">
    <property type="entry name" value="ADH-like_C"/>
</dbReference>
<dbReference type="Pfam" id="PF08240">
    <property type="entry name" value="ADH_N"/>
    <property type="match status" value="1"/>
</dbReference>
<dbReference type="CDD" id="cd08297">
    <property type="entry name" value="CAD3"/>
    <property type="match status" value="1"/>
</dbReference>
<gene>
    <name evidence="9" type="ORF">PHISCL_00633</name>
</gene>